<protein>
    <submittedName>
        <fullName evidence="1">Uncharacterized protein</fullName>
    </submittedName>
</protein>
<gene>
    <name evidence="1" type="ORF">TBIB3V08_LOCUS5329</name>
</gene>
<dbReference type="AlphaFoldDB" id="A0A7R9EWX1"/>
<dbReference type="EMBL" id="OD565905">
    <property type="protein sequence ID" value="CAD7442911.1"/>
    <property type="molecule type" value="Genomic_DNA"/>
</dbReference>
<organism evidence="1">
    <name type="scientific">Timema bartmani</name>
    <dbReference type="NCBI Taxonomy" id="61472"/>
    <lineage>
        <taxon>Eukaryota</taxon>
        <taxon>Metazoa</taxon>
        <taxon>Ecdysozoa</taxon>
        <taxon>Arthropoda</taxon>
        <taxon>Hexapoda</taxon>
        <taxon>Insecta</taxon>
        <taxon>Pterygota</taxon>
        <taxon>Neoptera</taxon>
        <taxon>Polyneoptera</taxon>
        <taxon>Phasmatodea</taxon>
        <taxon>Timematodea</taxon>
        <taxon>Timematoidea</taxon>
        <taxon>Timematidae</taxon>
        <taxon>Timema</taxon>
    </lineage>
</organism>
<evidence type="ECO:0000313" key="1">
    <source>
        <dbReference type="EMBL" id="CAD7442911.1"/>
    </source>
</evidence>
<reference evidence="1" key="1">
    <citation type="submission" date="2020-11" db="EMBL/GenBank/DDBJ databases">
        <authorList>
            <person name="Tran Van P."/>
        </authorList>
    </citation>
    <scope>NUCLEOTIDE SEQUENCE</scope>
</reference>
<proteinExistence type="predicted"/>
<accession>A0A7R9EWX1</accession>
<name>A0A7R9EWX1_9NEOP</name>
<sequence length="191" mass="21350">MALPDHMSLCQGLLGGWIPKLSGKSREFINSHRLGGIDPFLKSLERETKHSAPGNKTKALFVNMATKRKAMIQDTEILAIFIESSTQSDQFVCDSESSDSEFVPAHFEFTVQCMEVLLFIANSSLSSMFIDSYALVNVWLAALPPLTGEAHKVLRLLQGLLDVTHQALVAEWKEGYQGLRHSTVVSWKERR</sequence>